<keyword evidence="10" id="KW-1185">Reference proteome</keyword>
<feature type="binding site" evidence="7">
    <location>
        <position position="128"/>
    </location>
    <ligand>
        <name>FMN</name>
        <dbReference type="ChEBI" id="CHEBI:58210"/>
    </ligand>
</feature>
<dbReference type="FunFam" id="3.20.20.70:FF:000132">
    <property type="entry name" value="FMN dependent dehydrogenase"/>
    <property type="match status" value="1"/>
</dbReference>
<evidence type="ECO:0000256" key="1">
    <source>
        <dbReference type="ARBA" id="ARBA00001917"/>
    </source>
</evidence>
<gene>
    <name evidence="9" type="ORF">SAMN05216174_11240</name>
</gene>
<dbReference type="InterPro" id="IPR012133">
    <property type="entry name" value="Alpha-hydoxy_acid_DH_FMN"/>
</dbReference>
<dbReference type="CDD" id="cd03332">
    <property type="entry name" value="LMO_FMN"/>
    <property type="match status" value="1"/>
</dbReference>
<feature type="binding site" evidence="7">
    <location>
        <position position="46"/>
    </location>
    <ligand>
        <name>glyoxylate</name>
        <dbReference type="ChEBI" id="CHEBI:36655"/>
    </ligand>
</feature>
<dbReference type="PROSITE" id="PS00557">
    <property type="entry name" value="FMN_HYDROXY_ACID_DH_1"/>
    <property type="match status" value="1"/>
</dbReference>
<feature type="binding site" evidence="7">
    <location>
        <position position="178"/>
    </location>
    <ligand>
        <name>FMN</name>
        <dbReference type="ChEBI" id="CHEBI:58210"/>
    </ligand>
</feature>
<dbReference type="InterPro" id="IPR008259">
    <property type="entry name" value="FMN_hydac_DH_AS"/>
</dbReference>
<dbReference type="InterPro" id="IPR013785">
    <property type="entry name" value="Aldolase_TIM"/>
</dbReference>
<dbReference type="InterPro" id="IPR037350">
    <property type="entry name" value="LMO_FMN"/>
</dbReference>
<evidence type="ECO:0000256" key="2">
    <source>
        <dbReference type="ARBA" id="ARBA00022630"/>
    </source>
</evidence>
<organism evidence="9 10">
    <name type="scientific">Actinokineospora iranica</name>
    <dbReference type="NCBI Taxonomy" id="1271860"/>
    <lineage>
        <taxon>Bacteria</taxon>
        <taxon>Bacillati</taxon>
        <taxon>Actinomycetota</taxon>
        <taxon>Actinomycetes</taxon>
        <taxon>Pseudonocardiales</taxon>
        <taxon>Pseudonocardiaceae</taxon>
        <taxon>Actinokineospora</taxon>
    </lineage>
</organism>
<evidence type="ECO:0000256" key="3">
    <source>
        <dbReference type="ARBA" id="ARBA00022643"/>
    </source>
</evidence>
<evidence type="ECO:0000256" key="5">
    <source>
        <dbReference type="ARBA" id="ARBA00024042"/>
    </source>
</evidence>
<name>A0A1G6VDG6_9PSEU</name>
<keyword evidence="9" id="KW-0413">Isomerase</keyword>
<protein>
    <submittedName>
        <fullName evidence="9">FMN-dependent dehydrogenase, includes L-lactate dehydrogenase and type II isopentenyl diphosphate isomerase</fullName>
    </submittedName>
</protein>
<feature type="active site" description="Proton acceptor" evidence="6">
    <location>
        <position position="284"/>
    </location>
</feature>
<dbReference type="GO" id="GO:0016491">
    <property type="term" value="F:oxidoreductase activity"/>
    <property type="evidence" value="ECO:0007669"/>
    <property type="project" value="UniProtKB-KW"/>
</dbReference>
<evidence type="ECO:0000313" key="9">
    <source>
        <dbReference type="EMBL" id="SDD50856.1"/>
    </source>
</evidence>
<keyword evidence="2 7" id="KW-0285">Flavoprotein</keyword>
<feature type="binding site" evidence="7">
    <location>
        <begin position="99"/>
        <end position="101"/>
    </location>
    <ligand>
        <name>FMN</name>
        <dbReference type="ChEBI" id="CHEBI:58210"/>
    </ligand>
</feature>
<evidence type="ECO:0000256" key="6">
    <source>
        <dbReference type="PIRSR" id="PIRSR000138-1"/>
    </source>
</evidence>
<sequence>MPGQPAQYQNEIYLHGLADQVPPFTTDATLVESVARERMAPGPFGYVSGGAGCGDTMRANRAAFGRWRIVPRMLTDATTRDVATTVLGTPMAAPVLLAPVGVQSIVHPDGELATARAAAALGVPMVLSTASSYPLEEVADANGAGQRWFQLYWPNEPEVCASLLHRAKLAGYSALVVTLDTWTLAWRPRDLDQAYLPFLRGTGVANAFTDPAFLAGLAKPPEEDQAMAVLRWVSMFTGQDKRWDQLPFLREHWDGPIVLKGIQHVDDARRAADAGMDGIVVSNHGGRQVDGAIGALEVLPEIVSAVGDRLTVLFDSGVRTGADLLKALALGASAVLLGRPYVYGLALAGEDGVRHAVRSLLAEFDLTLGLSGHRTPADLTPESLRHA</sequence>
<dbReference type="InterPro" id="IPR000262">
    <property type="entry name" value="FMN-dep_DH"/>
</dbReference>
<dbReference type="InterPro" id="IPR037396">
    <property type="entry name" value="FMN_HAD"/>
</dbReference>
<evidence type="ECO:0000256" key="4">
    <source>
        <dbReference type="ARBA" id="ARBA00023002"/>
    </source>
</evidence>
<dbReference type="RefSeq" id="WP_091454449.1">
    <property type="nucleotide sequence ID" value="NZ_FMZZ01000012.1"/>
</dbReference>
<feature type="binding site" evidence="7">
    <location>
        <position position="152"/>
    </location>
    <ligand>
        <name>glyoxylate</name>
        <dbReference type="ChEBI" id="CHEBI:36655"/>
    </ligand>
</feature>
<feature type="binding site" evidence="7">
    <location>
        <position position="150"/>
    </location>
    <ligand>
        <name>FMN</name>
        <dbReference type="ChEBI" id="CHEBI:58210"/>
    </ligand>
</feature>
<dbReference type="GO" id="GO:0010181">
    <property type="term" value="F:FMN binding"/>
    <property type="evidence" value="ECO:0007669"/>
    <property type="project" value="InterPro"/>
</dbReference>
<dbReference type="PANTHER" id="PTHR10578">
    <property type="entry name" value="S -2-HYDROXY-ACID OXIDASE-RELATED"/>
    <property type="match status" value="1"/>
</dbReference>
<dbReference type="PANTHER" id="PTHR10578:SF143">
    <property type="entry name" value="FMN-DEPENDENT ALPHA-HYDROXY ACID DEHYDROGENASE PB1A11.03"/>
    <property type="match status" value="1"/>
</dbReference>
<dbReference type="AlphaFoldDB" id="A0A1G6VDG6"/>
<dbReference type="Proteomes" id="UP000199501">
    <property type="component" value="Unassembled WGS sequence"/>
</dbReference>
<feature type="binding site" evidence="7">
    <location>
        <position position="187"/>
    </location>
    <ligand>
        <name>glyoxylate</name>
        <dbReference type="ChEBI" id="CHEBI:36655"/>
    </ligand>
</feature>
<feature type="binding site" evidence="7">
    <location>
        <position position="282"/>
    </location>
    <ligand>
        <name>FMN</name>
        <dbReference type="ChEBI" id="CHEBI:58210"/>
    </ligand>
</feature>
<proteinExistence type="inferred from homology"/>
<feature type="binding site" evidence="7">
    <location>
        <position position="287"/>
    </location>
    <ligand>
        <name>glyoxylate</name>
        <dbReference type="ChEBI" id="CHEBI:36655"/>
    </ligand>
</feature>
<evidence type="ECO:0000313" key="10">
    <source>
        <dbReference type="Proteomes" id="UP000199501"/>
    </source>
</evidence>
<dbReference type="SUPFAM" id="SSF51395">
    <property type="entry name" value="FMN-linked oxidoreductases"/>
    <property type="match status" value="1"/>
</dbReference>
<dbReference type="PROSITE" id="PS51349">
    <property type="entry name" value="FMN_HYDROXY_ACID_DH_2"/>
    <property type="match status" value="1"/>
</dbReference>
<comment type="similarity">
    <text evidence="5">Belongs to the FMN-dependent alpha-hydroxy acid dehydrogenase family.</text>
</comment>
<accession>A0A1G6VDG6</accession>
<evidence type="ECO:0000256" key="7">
    <source>
        <dbReference type="PIRSR" id="PIRSR000138-2"/>
    </source>
</evidence>
<evidence type="ECO:0000259" key="8">
    <source>
        <dbReference type="PROSITE" id="PS51349"/>
    </source>
</evidence>
<feature type="binding site" evidence="7">
    <location>
        <begin position="338"/>
        <end position="339"/>
    </location>
    <ligand>
        <name>FMN</name>
        <dbReference type="ChEBI" id="CHEBI:58210"/>
    </ligand>
</feature>
<keyword evidence="4" id="KW-0560">Oxidoreductase</keyword>
<dbReference type="PIRSF" id="PIRSF000138">
    <property type="entry name" value="Al-hdrx_acd_dh"/>
    <property type="match status" value="1"/>
</dbReference>
<feature type="binding site" evidence="7">
    <location>
        <position position="260"/>
    </location>
    <ligand>
        <name>glyoxylate</name>
        <dbReference type="ChEBI" id="CHEBI:36655"/>
    </ligand>
</feature>
<feature type="binding site" evidence="7">
    <location>
        <begin position="315"/>
        <end position="319"/>
    </location>
    <ligand>
        <name>FMN</name>
        <dbReference type="ChEBI" id="CHEBI:58210"/>
    </ligand>
</feature>
<keyword evidence="3 7" id="KW-0288">FMN</keyword>
<reference evidence="10" key="1">
    <citation type="submission" date="2016-10" db="EMBL/GenBank/DDBJ databases">
        <authorList>
            <person name="Varghese N."/>
            <person name="Submissions S."/>
        </authorList>
    </citation>
    <scope>NUCLEOTIDE SEQUENCE [LARGE SCALE GENOMIC DNA]</scope>
    <source>
        <strain evidence="10">IBRC-M 10403</strain>
    </source>
</reference>
<dbReference type="Pfam" id="PF01070">
    <property type="entry name" value="FMN_dh"/>
    <property type="match status" value="1"/>
</dbReference>
<dbReference type="Gene3D" id="3.20.20.70">
    <property type="entry name" value="Aldolase class I"/>
    <property type="match status" value="1"/>
</dbReference>
<feature type="domain" description="FMN hydroxy acid dehydrogenase" evidence="8">
    <location>
        <begin position="20"/>
        <end position="387"/>
    </location>
</feature>
<dbReference type="EMBL" id="FMZZ01000012">
    <property type="protein sequence ID" value="SDD50856.1"/>
    <property type="molecule type" value="Genomic_DNA"/>
</dbReference>
<feature type="binding site" evidence="7">
    <location>
        <position position="284"/>
    </location>
    <ligand>
        <name>glyoxylate</name>
        <dbReference type="ChEBI" id="CHEBI:36655"/>
    </ligand>
</feature>
<dbReference type="STRING" id="1271860.SAMN05216174_11240"/>
<dbReference type="OrthoDB" id="9770452at2"/>
<dbReference type="GO" id="GO:0016853">
    <property type="term" value="F:isomerase activity"/>
    <property type="evidence" value="ECO:0007669"/>
    <property type="project" value="UniProtKB-KW"/>
</dbReference>
<comment type="cofactor">
    <cofactor evidence="1">
        <name>FMN</name>
        <dbReference type="ChEBI" id="CHEBI:58210"/>
    </cofactor>
</comment>